<evidence type="ECO:0000313" key="1">
    <source>
        <dbReference type="EMBL" id="BAU52680.1"/>
    </source>
</evidence>
<keyword evidence="2" id="KW-1185">Reference proteome</keyword>
<dbReference type="Proteomes" id="UP000218263">
    <property type="component" value="Chromosome"/>
</dbReference>
<sequence>MKKLFLICCLFVGLTTAGFSQPRSGPPSDPVQKAKGLQKELKLTDDQTSKIAGIYKESAQQFDKIKAADNGNTNKMLVDVGPLRKATIKKIKSVLTASQSAKYDALLKENKNASLNGGWSDGWG</sequence>
<name>A0A120MY84_9SPHI</name>
<dbReference type="EMBL" id="AP017313">
    <property type="protein sequence ID" value="BAU52680.1"/>
    <property type="molecule type" value="Genomic_DNA"/>
</dbReference>
<accession>A0A120MY84</accession>
<proteinExistence type="predicted"/>
<organism evidence="1 2">
    <name type="scientific">Mucilaginibacter gotjawali</name>
    <dbReference type="NCBI Taxonomy" id="1550579"/>
    <lineage>
        <taxon>Bacteria</taxon>
        <taxon>Pseudomonadati</taxon>
        <taxon>Bacteroidota</taxon>
        <taxon>Sphingobacteriia</taxon>
        <taxon>Sphingobacteriales</taxon>
        <taxon>Sphingobacteriaceae</taxon>
        <taxon>Mucilaginibacter</taxon>
    </lineage>
</organism>
<protein>
    <submittedName>
        <fullName evidence="1">Uncharacterized protein</fullName>
    </submittedName>
</protein>
<dbReference type="RefSeq" id="WP_096349979.1">
    <property type="nucleotide sequence ID" value="NZ_AP017313.1"/>
</dbReference>
<dbReference type="OrthoDB" id="797492at2"/>
<dbReference type="KEGG" id="mgot:MgSA37_00842"/>
<gene>
    <name evidence="1" type="ORF">MgSA37_00842</name>
</gene>
<reference evidence="1 2" key="1">
    <citation type="submission" date="2015-12" db="EMBL/GenBank/DDBJ databases">
        <title>Genome sequence of Mucilaginibacter gotjawali.</title>
        <authorList>
            <person name="Lee J.S."/>
            <person name="Lee K.C."/>
            <person name="Kim K.K."/>
            <person name="Lee B.W."/>
        </authorList>
    </citation>
    <scope>NUCLEOTIDE SEQUENCE [LARGE SCALE GENOMIC DNA]</scope>
    <source>
        <strain evidence="1 2">SA3-7</strain>
    </source>
</reference>
<evidence type="ECO:0000313" key="2">
    <source>
        <dbReference type="Proteomes" id="UP000218263"/>
    </source>
</evidence>
<dbReference type="AlphaFoldDB" id="A0A120MY84"/>